<evidence type="ECO:0000313" key="4">
    <source>
        <dbReference type="Proteomes" id="UP000807115"/>
    </source>
</evidence>
<feature type="compositionally biased region" description="Pro residues" evidence="1">
    <location>
        <begin position="59"/>
        <end position="69"/>
    </location>
</feature>
<dbReference type="AlphaFoldDB" id="A0A921QYM2"/>
<evidence type="ECO:0000313" key="3">
    <source>
        <dbReference type="EMBL" id="KAG0529221.1"/>
    </source>
</evidence>
<feature type="compositionally biased region" description="Basic residues" evidence="1">
    <location>
        <begin position="18"/>
        <end position="34"/>
    </location>
</feature>
<feature type="region of interest" description="Disordered" evidence="1">
    <location>
        <begin position="1"/>
        <end position="86"/>
    </location>
</feature>
<feature type="compositionally biased region" description="Low complexity" evidence="1">
    <location>
        <begin position="70"/>
        <end position="85"/>
    </location>
</feature>
<comment type="caution">
    <text evidence="3">The sequence shown here is derived from an EMBL/GenBank/DDBJ whole genome shotgun (WGS) entry which is preliminary data.</text>
</comment>
<gene>
    <name evidence="3" type="ORF">BDA96_05G079400</name>
</gene>
<sequence length="193" mass="21341">ISKKKLPYLHPAQPTRRTLSHIRTHTPARRRRRTPSATAAAAPHPPPPLTRSGATGPHSPCPWPAPPHAPHSAAASPRTAAASPHPHGRRFAYATYELLLSPDRIELLLSGRCVSLLLWLEERYEVVYSRHPEFQAGTRPLLALDNPFPTTLPENLFGDKWAFVQLPFSAVREEVESLGRRYAAGLGSARVRA</sequence>
<reference evidence="3" key="1">
    <citation type="journal article" date="2019" name="BMC Genomics">
        <title>A new reference genome for Sorghum bicolor reveals high levels of sequence similarity between sweet and grain genotypes: implications for the genetics of sugar metabolism.</title>
        <authorList>
            <person name="Cooper E.A."/>
            <person name="Brenton Z.W."/>
            <person name="Flinn B.S."/>
            <person name="Jenkins J."/>
            <person name="Shu S."/>
            <person name="Flowers D."/>
            <person name="Luo F."/>
            <person name="Wang Y."/>
            <person name="Xia P."/>
            <person name="Barry K."/>
            <person name="Daum C."/>
            <person name="Lipzen A."/>
            <person name="Yoshinaga Y."/>
            <person name="Schmutz J."/>
            <person name="Saski C."/>
            <person name="Vermerris W."/>
            <person name="Kresovich S."/>
        </authorList>
    </citation>
    <scope>NUCLEOTIDE SEQUENCE</scope>
</reference>
<dbReference type="InterPro" id="IPR009472">
    <property type="entry name" value="Tab2-like"/>
</dbReference>
<evidence type="ECO:0000256" key="1">
    <source>
        <dbReference type="SAM" id="MobiDB-lite"/>
    </source>
</evidence>
<feature type="domain" description="RNA-binding protein Tab2/Atab2 C-terminal" evidence="2">
    <location>
        <begin position="141"/>
        <end position="176"/>
    </location>
</feature>
<protein>
    <recommendedName>
        <fullName evidence="2">RNA-binding protein Tab2/Atab2 C-terminal domain-containing protein</fullName>
    </recommendedName>
</protein>
<dbReference type="PANTHER" id="PTHR34556">
    <property type="match status" value="1"/>
</dbReference>
<organism evidence="3 4">
    <name type="scientific">Sorghum bicolor</name>
    <name type="common">Sorghum</name>
    <name type="synonym">Sorghum vulgare</name>
    <dbReference type="NCBI Taxonomy" id="4558"/>
    <lineage>
        <taxon>Eukaryota</taxon>
        <taxon>Viridiplantae</taxon>
        <taxon>Streptophyta</taxon>
        <taxon>Embryophyta</taxon>
        <taxon>Tracheophyta</taxon>
        <taxon>Spermatophyta</taxon>
        <taxon>Magnoliopsida</taxon>
        <taxon>Liliopsida</taxon>
        <taxon>Poales</taxon>
        <taxon>Poaceae</taxon>
        <taxon>PACMAD clade</taxon>
        <taxon>Panicoideae</taxon>
        <taxon>Andropogonodae</taxon>
        <taxon>Andropogoneae</taxon>
        <taxon>Sorghinae</taxon>
        <taxon>Sorghum</taxon>
    </lineage>
</organism>
<dbReference type="InterPro" id="IPR046761">
    <property type="entry name" value="Tab2-like_C"/>
</dbReference>
<accession>A0A921QYM2</accession>
<dbReference type="EMBL" id="CM027684">
    <property type="protein sequence ID" value="KAG0529221.1"/>
    <property type="molecule type" value="Genomic_DNA"/>
</dbReference>
<proteinExistence type="predicted"/>
<dbReference type="GO" id="GO:0003723">
    <property type="term" value="F:RNA binding"/>
    <property type="evidence" value="ECO:0007669"/>
    <property type="project" value="InterPro"/>
</dbReference>
<reference evidence="3" key="2">
    <citation type="submission" date="2020-10" db="EMBL/GenBank/DDBJ databases">
        <authorList>
            <person name="Cooper E.A."/>
            <person name="Brenton Z.W."/>
            <person name="Flinn B.S."/>
            <person name="Jenkins J."/>
            <person name="Shu S."/>
            <person name="Flowers D."/>
            <person name="Luo F."/>
            <person name="Wang Y."/>
            <person name="Xia P."/>
            <person name="Barry K."/>
            <person name="Daum C."/>
            <person name="Lipzen A."/>
            <person name="Yoshinaga Y."/>
            <person name="Schmutz J."/>
            <person name="Saski C."/>
            <person name="Vermerris W."/>
            <person name="Kresovich S."/>
        </authorList>
    </citation>
    <scope>NUCLEOTIDE SEQUENCE</scope>
</reference>
<evidence type="ECO:0000259" key="2">
    <source>
        <dbReference type="Pfam" id="PF20429"/>
    </source>
</evidence>
<dbReference type="Pfam" id="PF20429">
    <property type="entry name" value="Tab2-like_C"/>
    <property type="match status" value="1"/>
</dbReference>
<dbReference type="Proteomes" id="UP000807115">
    <property type="component" value="Chromosome 5"/>
</dbReference>
<feature type="non-terminal residue" evidence="3">
    <location>
        <position position="1"/>
    </location>
</feature>
<dbReference type="PANTHER" id="PTHR34556:SF2">
    <property type="entry name" value="PROTEIN TAB2 HOMOLOG, CHLOROPLASTIC"/>
    <property type="match status" value="1"/>
</dbReference>
<name>A0A921QYM2_SORBI</name>